<keyword evidence="1" id="KW-1133">Transmembrane helix</keyword>
<keyword evidence="1" id="KW-0812">Transmembrane</keyword>
<organism evidence="2">
    <name type="scientific">marine sediment metagenome</name>
    <dbReference type="NCBI Taxonomy" id="412755"/>
    <lineage>
        <taxon>unclassified sequences</taxon>
        <taxon>metagenomes</taxon>
        <taxon>ecological metagenomes</taxon>
    </lineage>
</organism>
<keyword evidence="1" id="KW-0472">Membrane</keyword>
<dbReference type="InterPro" id="IPR045584">
    <property type="entry name" value="Pilin-like"/>
</dbReference>
<reference evidence="2" key="1">
    <citation type="journal article" date="2015" name="Nature">
        <title>Complex archaea that bridge the gap between prokaryotes and eukaryotes.</title>
        <authorList>
            <person name="Spang A."/>
            <person name="Saw J.H."/>
            <person name="Jorgensen S.L."/>
            <person name="Zaremba-Niedzwiedzka K."/>
            <person name="Martijn J."/>
            <person name="Lind A.E."/>
            <person name="van Eijk R."/>
            <person name="Schleper C."/>
            <person name="Guy L."/>
            <person name="Ettema T.J."/>
        </authorList>
    </citation>
    <scope>NUCLEOTIDE SEQUENCE</scope>
</reference>
<dbReference type="PANTHER" id="PTHR30093">
    <property type="entry name" value="GENERAL SECRETION PATHWAY PROTEIN G"/>
    <property type="match status" value="1"/>
</dbReference>
<dbReference type="SUPFAM" id="SSF54523">
    <property type="entry name" value="Pili subunits"/>
    <property type="match status" value="1"/>
</dbReference>
<proteinExistence type="predicted"/>
<gene>
    <name evidence="2" type="ORF">LCGC14_2126520</name>
</gene>
<dbReference type="Gene3D" id="3.30.700.10">
    <property type="entry name" value="Glycoprotein, Type 4 Pilin"/>
    <property type="match status" value="1"/>
</dbReference>
<dbReference type="AlphaFoldDB" id="A0A0F9E2R9"/>
<protein>
    <recommendedName>
        <fullName evidence="3">Type II secretion system protein GspG C-terminal domain-containing protein</fullName>
    </recommendedName>
</protein>
<accession>A0A0F9E2R9</accession>
<sequence>MTLAQNAAPRHRPVVGRNLSAFTLLELLVVVSIIGLLTMLAVPGIMRARGAARAALCQINLHQIGAAFEGRMKEEMGDEKPPMRAGGWPQALLGHLDNNPDVLKCPEDPHFKIMSIEELFRVHFVGNGVDYYTMLDGPYVAKLSDSQVNDAKRQGYLRHGKRLYDIYDSFIPDHNTDVVWFWIEELHAGFEYIQPGAATAEDYEDIGMQVRDNGDGTVDLHFDLGSGEIDAHIVGMDSDTPLVSIPRGYPRDSFWAGPFAGGLGECSYGMNADVAEIKRKPGRILALDYKAILAHSSHIWGSKKWDPDGDGVPVFARHGGRINVLFVDHSVRPMRPGEIDPADPFVAGNYWVP</sequence>
<comment type="caution">
    <text evidence="2">The sequence shown here is derived from an EMBL/GenBank/DDBJ whole genome shotgun (WGS) entry which is preliminary data.</text>
</comment>
<name>A0A0F9E2R9_9ZZZZ</name>
<dbReference type="PANTHER" id="PTHR30093:SF2">
    <property type="entry name" value="TYPE II SECRETION SYSTEM PROTEIN H"/>
    <property type="match status" value="1"/>
</dbReference>
<dbReference type="InterPro" id="IPR012902">
    <property type="entry name" value="N_methyl_site"/>
</dbReference>
<dbReference type="EMBL" id="LAZR01026578">
    <property type="protein sequence ID" value="KKL68284.1"/>
    <property type="molecule type" value="Genomic_DNA"/>
</dbReference>
<evidence type="ECO:0000313" key="2">
    <source>
        <dbReference type="EMBL" id="KKL68284.1"/>
    </source>
</evidence>
<evidence type="ECO:0000256" key="1">
    <source>
        <dbReference type="SAM" id="Phobius"/>
    </source>
</evidence>
<feature type="transmembrane region" description="Helical" evidence="1">
    <location>
        <begin position="20"/>
        <end position="42"/>
    </location>
</feature>
<evidence type="ECO:0008006" key="3">
    <source>
        <dbReference type="Google" id="ProtNLM"/>
    </source>
</evidence>
<dbReference type="NCBIfam" id="TIGR02532">
    <property type="entry name" value="IV_pilin_GFxxxE"/>
    <property type="match status" value="1"/>
</dbReference>